<feature type="compositionally biased region" description="Basic and acidic residues" evidence="1">
    <location>
        <begin position="12"/>
        <end position="29"/>
    </location>
</feature>
<accession>A0A4C1XHM1</accession>
<evidence type="ECO:0000313" key="2">
    <source>
        <dbReference type="EMBL" id="GBP63396.1"/>
    </source>
</evidence>
<dbReference type="Proteomes" id="UP000299102">
    <property type="component" value="Unassembled WGS sequence"/>
</dbReference>
<name>A0A4C1XHM1_EUMVA</name>
<protein>
    <submittedName>
        <fullName evidence="2">Uncharacterized protein</fullName>
    </submittedName>
</protein>
<organism evidence="2 3">
    <name type="scientific">Eumeta variegata</name>
    <name type="common">Bagworm moth</name>
    <name type="synonym">Eumeta japonica</name>
    <dbReference type="NCBI Taxonomy" id="151549"/>
    <lineage>
        <taxon>Eukaryota</taxon>
        <taxon>Metazoa</taxon>
        <taxon>Ecdysozoa</taxon>
        <taxon>Arthropoda</taxon>
        <taxon>Hexapoda</taxon>
        <taxon>Insecta</taxon>
        <taxon>Pterygota</taxon>
        <taxon>Neoptera</taxon>
        <taxon>Endopterygota</taxon>
        <taxon>Lepidoptera</taxon>
        <taxon>Glossata</taxon>
        <taxon>Ditrysia</taxon>
        <taxon>Tineoidea</taxon>
        <taxon>Psychidae</taxon>
        <taxon>Oiketicinae</taxon>
        <taxon>Eumeta</taxon>
    </lineage>
</organism>
<evidence type="ECO:0000256" key="1">
    <source>
        <dbReference type="SAM" id="MobiDB-lite"/>
    </source>
</evidence>
<keyword evidence="3" id="KW-1185">Reference proteome</keyword>
<proteinExistence type="predicted"/>
<evidence type="ECO:0000313" key="3">
    <source>
        <dbReference type="Proteomes" id="UP000299102"/>
    </source>
</evidence>
<dbReference type="AlphaFoldDB" id="A0A4C1XHM1"/>
<sequence>MAPDPQFRRRVFRDDSRSSPETKLGDEELEQLRARLAETERAMQRIVSQLGKREAVHAPPYVLKCLYTS</sequence>
<gene>
    <name evidence="2" type="ORF">EVAR_56507_1</name>
</gene>
<feature type="region of interest" description="Disordered" evidence="1">
    <location>
        <begin position="1"/>
        <end position="29"/>
    </location>
</feature>
<reference evidence="2 3" key="1">
    <citation type="journal article" date="2019" name="Commun. Biol.">
        <title>The bagworm genome reveals a unique fibroin gene that provides high tensile strength.</title>
        <authorList>
            <person name="Kono N."/>
            <person name="Nakamura H."/>
            <person name="Ohtoshi R."/>
            <person name="Tomita M."/>
            <person name="Numata K."/>
            <person name="Arakawa K."/>
        </authorList>
    </citation>
    <scope>NUCLEOTIDE SEQUENCE [LARGE SCALE GENOMIC DNA]</scope>
</reference>
<comment type="caution">
    <text evidence="2">The sequence shown here is derived from an EMBL/GenBank/DDBJ whole genome shotgun (WGS) entry which is preliminary data.</text>
</comment>
<dbReference type="EMBL" id="BGZK01000868">
    <property type="protein sequence ID" value="GBP63396.1"/>
    <property type="molecule type" value="Genomic_DNA"/>
</dbReference>